<keyword evidence="1" id="KW-0808">Transferase</keyword>
<keyword evidence="1" id="KW-0012">Acyltransferase</keyword>
<keyword evidence="2" id="KW-1185">Reference proteome</keyword>
<protein>
    <submittedName>
        <fullName evidence="1">Acetyltransferase</fullName>
        <ecNumber evidence="1">2.3.1.-</ecNumber>
    </submittedName>
</protein>
<proteinExistence type="predicted"/>
<reference evidence="1 2" key="1">
    <citation type="submission" date="2018-06" db="EMBL/GenBank/DDBJ databases">
        <authorList>
            <consortium name="Pathogen Informatics"/>
            <person name="Doyle S."/>
        </authorList>
    </citation>
    <scope>NUCLEOTIDE SEQUENCE [LARGE SCALE GENOMIC DNA]</scope>
    <source>
        <strain evidence="1 2">NCTC12224</strain>
    </source>
</reference>
<evidence type="ECO:0000313" key="1">
    <source>
        <dbReference type="EMBL" id="SUN59769.1"/>
    </source>
</evidence>
<dbReference type="EMBL" id="UHFN01000007">
    <property type="protein sequence ID" value="SUN59769.1"/>
    <property type="molecule type" value="Genomic_DNA"/>
</dbReference>
<name>A0A380K4L3_9STRE</name>
<dbReference type="Proteomes" id="UP000254924">
    <property type="component" value="Unassembled WGS sequence"/>
</dbReference>
<organism evidence="1 2">
    <name type="scientific">Streptococcus hyointestinalis</name>
    <dbReference type="NCBI Taxonomy" id="1337"/>
    <lineage>
        <taxon>Bacteria</taxon>
        <taxon>Bacillati</taxon>
        <taxon>Bacillota</taxon>
        <taxon>Bacilli</taxon>
        <taxon>Lactobacillales</taxon>
        <taxon>Streptococcaceae</taxon>
        <taxon>Streptococcus</taxon>
    </lineage>
</organism>
<accession>A0A380K4L3</accession>
<gene>
    <name evidence="1" type="ORF">NCTC12224_00562</name>
</gene>
<dbReference type="EC" id="2.3.1.-" evidence="1"/>
<evidence type="ECO:0000313" key="2">
    <source>
        <dbReference type="Proteomes" id="UP000254924"/>
    </source>
</evidence>
<dbReference type="AlphaFoldDB" id="A0A380K4L3"/>
<dbReference type="GO" id="GO:0016746">
    <property type="term" value="F:acyltransferase activity"/>
    <property type="evidence" value="ECO:0007669"/>
    <property type="project" value="UniProtKB-KW"/>
</dbReference>
<sequence length="41" mass="5015">MWTIKPFDELTTKELFDIYYLRTAVFVVERSATTKKWTKRT</sequence>